<keyword evidence="2" id="KW-0067">ATP-binding</keyword>
<proteinExistence type="inferred from homology"/>
<dbReference type="AlphaFoldDB" id="A0A2Z4FMU1"/>
<dbReference type="Proteomes" id="UP000249799">
    <property type="component" value="Chromosome"/>
</dbReference>
<evidence type="ECO:0000259" key="5">
    <source>
        <dbReference type="Pfam" id="PF17863"/>
    </source>
</evidence>
<name>A0A2Z4FMU1_9DELT</name>
<reference evidence="6 7" key="1">
    <citation type="submission" date="2018-06" db="EMBL/GenBank/DDBJ databases">
        <title>Lujinxingia sediminis gen. nov. sp. nov., a new facultative anaerobic member of the class Deltaproteobacteria, and proposal of Lujinxingaceae fam. nov.</title>
        <authorList>
            <person name="Guo L.-Y."/>
            <person name="Li C.-M."/>
            <person name="Wang S."/>
            <person name="Du Z.-J."/>
        </authorList>
    </citation>
    <scope>NUCLEOTIDE SEQUENCE [LARGE SCALE GENOMIC DNA]</scope>
    <source>
        <strain evidence="6 7">FA350</strain>
    </source>
</reference>
<keyword evidence="7" id="KW-1185">Reference proteome</keyword>
<gene>
    <name evidence="6" type="ORF">DN745_11905</name>
</gene>
<sequence>MHEDAPTKDEPAGELNLPEFIERYAAKIARVRAEVGRVFIGPDARVEELLVALFARGHILLEGVPGVAKTTLARAFSETLHAEFNRIQFTPDLLPSDITGTYIPNLNTNEFSLRRGPIFANIVLGDEINRAPAKTQSALLEAMQERQVTIDGVTHPLAAPFLVIATQNPIEQEGVYALPEAQLDRFLLKMVITYPTSEQEFRVIKTHQNPLKPVEQVLNSVDVIAIQKAVEGVHISDELIRYIVDLARYTREHEHSALGASPRAALALLRAAKARALIRERDFVLPDDVRALAPGVLTHRVLLVPQAQLSGLSAERIVAEALARVSYARDARGK</sequence>
<dbReference type="EMBL" id="CP030032">
    <property type="protein sequence ID" value="AWV90004.1"/>
    <property type="molecule type" value="Genomic_DNA"/>
</dbReference>
<dbReference type="InterPro" id="IPR027417">
    <property type="entry name" value="P-loop_NTPase"/>
</dbReference>
<evidence type="ECO:0000259" key="4">
    <source>
        <dbReference type="Pfam" id="PF07726"/>
    </source>
</evidence>
<dbReference type="FunFam" id="3.40.50.300:FF:000640">
    <property type="entry name" value="MoxR family ATPase"/>
    <property type="match status" value="1"/>
</dbReference>
<evidence type="ECO:0000256" key="3">
    <source>
        <dbReference type="ARBA" id="ARBA00061607"/>
    </source>
</evidence>
<dbReference type="OrthoDB" id="9808397at2"/>
<dbReference type="PANTHER" id="PTHR42759:SF5">
    <property type="entry name" value="METHANOL DEHYDROGENASE REGULATOR"/>
    <property type="match status" value="1"/>
</dbReference>
<evidence type="ECO:0000313" key="7">
    <source>
        <dbReference type="Proteomes" id="UP000249799"/>
    </source>
</evidence>
<dbReference type="KEGG" id="bsed:DN745_11905"/>
<evidence type="ECO:0000256" key="1">
    <source>
        <dbReference type="ARBA" id="ARBA00022741"/>
    </source>
</evidence>
<dbReference type="InterPro" id="IPR050764">
    <property type="entry name" value="CbbQ/NirQ/NorQ/GpvN"/>
</dbReference>
<dbReference type="InterPro" id="IPR041628">
    <property type="entry name" value="ChlI/MoxR_AAA_lid"/>
</dbReference>
<keyword evidence="1" id="KW-0547">Nucleotide-binding</keyword>
<dbReference type="Gene3D" id="1.10.8.80">
    <property type="entry name" value="Magnesium chelatase subunit I, C-Terminal domain"/>
    <property type="match status" value="1"/>
</dbReference>
<accession>A0A2Z4FMU1</accession>
<feature type="domain" description="ChlI/MoxR AAA lid" evidence="5">
    <location>
        <begin position="249"/>
        <end position="320"/>
    </location>
</feature>
<evidence type="ECO:0000313" key="6">
    <source>
        <dbReference type="EMBL" id="AWV90004.1"/>
    </source>
</evidence>
<dbReference type="InterPro" id="IPR011703">
    <property type="entry name" value="ATPase_AAA-3"/>
</dbReference>
<dbReference type="Gene3D" id="3.40.50.300">
    <property type="entry name" value="P-loop containing nucleotide triphosphate hydrolases"/>
    <property type="match status" value="1"/>
</dbReference>
<dbReference type="Pfam" id="PF07726">
    <property type="entry name" value="AAA_3"/>
    <property type="match status" value="1"/>
</dbReference>
<feature type="domain" description="ATPase AAA-3" evidence="4">
    <location>
        <begin position="58"/>
        <end position="188"/>
    </location>
</feature>
<dbReference type="PIRSF" id="PIRSF002849">
    <property type="entry name" value="AAA_ATPase_chaperone_MoxR_prd"/>
    <property type="match status" value="1"/>
</dbReference>
<evidence type="ECO:0000256" key="2">
    <source>
        <dbReference type="ARBA" id="ARBA00022840"/>
    </source>
</evidence>
<dbReference type="SUPFAM" id="SSF52540">
    <property type="entry name" value="P-loop containing nucleoside triphosphate hydrolases"/>
    <property type="match status" value="1"/>
</dbReference>
<organism evidence="6 7">
    <name type="scientific">Bradymonas sediminis</name>
    <dbReference type="NCBI Taxonomy" id="1548548"/>
    <lineage>
        <taxon>Bacteria</taxon>
        <taxon>Deltaproteobacteria</taxon>
        <taxon>Bradymonadales</taxon>
        <taxon>Bradymonadaceae</taxon>
        <taxon>Bradymonas</taxon>
    </lineage>
</organism>
<protein>
    <submittedName>
        <fullName evidence="6">Magnesium chelatase</fullName>
    </submittedName>
</protein>
<dbReference type="PANTHER" id="PTHR42759">
    <property type="entry name" value="MOXR FAMILY PROTEIN"/>
    <property type="match status" value="1"/>
</dbReference>
<dbReference type="GO" id="GO:0005524">
    <property type="term" value="F:ATP binding"/>
    <property type="evidence" value="ECO:0007669"/>
    <property type="project" value="UniProtKB-KW"/>
</dbReference>
<comment type="similarity">
    <text evidence="3">Belongs to the MoxR family.</text>
</comment>
<dbReference type="Pfam" id="PF17863">
    <property type="entry name" value="AAA_lid_2"/>
    <property type="match status" value="1"/>
</dbReference>
<dbReference type="GO" id="GO:0016887">
    <property type="term" value="F:ATP hydrolysis activity"/>
    <property type="evidence" value="ECO:0007669"/>
    <property type="project" value="InterPro"/>
</dbReference>